<feature type="compositionally biased region" description="Pro residues" evidence="1">
    <location>
        <begin position="426"/>
        <end position="435"/>
    </location>
</feature>
<feature type="compositionally biased region" description="Pro residues" evidence="1">
    <location>
        <begin position="375"/>
        <end position="385"/>
    </location>
</feature>
<name>A0A5J5EP88_9PEZI</name>
<feature type="region of interest" description="Disordered" evidence="1">
    <location>
        <begin position="283"/>
        <end position="388"/>
    </location>
</feature>
<evidence type="ECO:0000256" key="1">
    <source>
        <dbReference type="SAM" id="MobiDB-lite"/>
    </source>
</evidence>
<sequence length="504" mass="55857">MSSSRTRGGLDVVNLARSFLLTPEPTMNVPNPSQDENSIKRKRRAMSSGDSSLEDVGDEDADLRKRQRQENFERDITAGNEGILKCPMYNKVTERNKGEHVCRGLSFFTGVQQLEHCIQNHGEFSCPTCLQKLQNDPTLIRTTKLETVFYADRAGTRQHILSIHWKPFFCCKSIFSSTAKFITHLKTSHGHTFTEFEIVKAHRMYSNRGWPLAYRIKMLGQCKSQKDLTECVHPGGKNVFDDADGLHEIESPVSITTEYREQWKLFGAGDPNEVIGLDRQTTIGQESSLPPPDSGSVMPHGSLLPPHPSSPPNDGHLERQLLGPTVSGSGSKTEPSPPEHRPWLPSQYRSPNVYHSPDPTQPPSALPVPFHEAPQPLPFLDPRPSTPERAVTDRYVDALLRGDVFLGGSSPAVSDMDVAMIDVDAPPTPPPPPPPPHKKDPPLSSIADGDPSFDLNELFMGVTPLVTMHGDNERDPTFCYSKSSDPEAELGSHRPNSHQHPEIC</sequence>
<gene>
    <name evidence="2" type="ORF">FN846DRAFT_962377</name>
</gene>
<accession>A0A5J5EP88</accession>
<feature type="compositionally biased region" description="Acidic residues" evidence="1">
    <location>
        <begin position="52"/>
        <end position="61"/>
    </location>
</feature>
<proteinExistence type="predicted"/>
<comment type="caution">
    <text evidence="2">The sequence shown here is derived from an EMBL/GenBank/DDBJ whole genome shotgun (WGS) entry which is preliminary data.</text>
</comment>
<dbReference type="AlphaFoldDB" id="A0A5J5EP88"/>
<dbReference type="Proteomes" id="UP000326924">
    <property type="component" value="Unassembled WGS sequence"/>
</dbReference>
<feature type="region of interest" description="Disordered" evidence="1">
    <location>
        <begin position="21"/>
        <end position="70"/>
    </location>
</feature>
<protein>
    <submittedName>
        <fullName evidence="2">Uncharacterized protein</fullName>
    </submittedName>
</protein>
<dbReference type="EMBL" id="VXIS01000185">
    <property type="protein sequence ID" value="KAA8898447.1"/>
    <property type="molecule type" value="Genomic_DNA"/>
</dbReference>
<keyword evidence="3" id="KW-1185">Reference proteome</keyword>
<evidence type="ECO:0000313" key="3">
    <source>
        <dbReference type="Proteomes" id="UP000326924"/>
    </source>
</evidence>
<organism evidence="2 3">
    <name type="scientific">Sphaerosporella brunnea</name>
    <dbReference type="NCBI Taxonomy" id="1250544"/>
    <lineage>
        <taxon>Eukaryota</taxon>
        <taxon>Fungi</taxon>
        <taxon>Dikarya</taxon>
        <taxon>Ascomycota</taxon>
        <taxon>Pezizomycotina</taxon>
        <taxon>Pezizomycetes</taxon>
        <taxon>Pezizales</taxon>
        <taxon>Pyronemataceae</taxon>
        <taxon>Sphaerosporella</taxon>
    </lineage>
</organism>
<reference evidence="2 3" key="1">
    <citation type="submission" date="2019-09" db="EMBL/GenBank/DDBJ databases">
        <title>Draft genome of the ectomycorrhizal ascomycete Sphaerosporella brunnea.</title>
        <authorList>
            <consortium name="DOE Joint Genome Institute"/>
            <person name="Benucci G.M."/>
            <person name="Marozzi G."/>
            <person name="Antonielli L."/>
            <person name="Sanchez S."/>
            <person name="Marco P."/>
            <person name="Wang X."/>
            <person name="Falini L.B."/>
            <person name="Barry K."/>
            <person name="Haridas S."/>
            <person name="Lipzen A."/>
            <person name="Labutti K."/>
            <person name="Grigoriev I.V."/>
            <person name="Murat C."/>
            <person name="Martin F."/>
            <person name="Albertini E."/>
            <person name="Donnini D."/>
            <person name="Bonito G."/>
        </authorList>
    </citation>
    <scope>NUCLEOTIDE SEQUENCE [LARGE SCALE GENOMIC DNA]</scope>
    <source>
        <strain evidence="2 3">Sb_GMNB300</strain>
    </source>
</reference>
<evidence type="ECO:0000313" key="2">
    <source>
        <dbReference type="EMBL" id="KAA8898447.1"/>
    </source>
</evidence>
<dbReference type="InParanoid" id="A0A5J5EP88"/>
<feature type="region of interest" description="Disordered" evidence="1">
    <location>
        <begin position="422"/>
        <end position="452"/>
    </location>
</feature>
<feature type="region of interest" description="Disordered" evidence="1">
    <location>
        <begin position="467"/>
        <end position="504"/>
    </location>
</feature>